<dbReference type="Proteomes" id="UP001336020">
    <property type="component" value="Unassembled WGS sequence"/>
</dbReference>
<comment type="caution">
    <text evidence="2">The sequence shown here is derived from an EMBL/GenBank/DDBJ whole genome shotgun (WGS) entry which is preliminary data.</text>
</comment>
<organism evidence="2 3">
    <name type="scientific">Rhodococcus artemisiae</name>
    <dbReference type="NCBI Taxonomy" id="714159"/>
    <lineage>
        <taxon>Bacteria</taxon>
        <taxon>Bacillati</taxon>
        <taxon>Actinomycetota</taxon>
        <taxon>Actinomycetes</taxon>
        <taxon>Mycobacteriales</taxon>
        <taxon>Nocardiaceae</taxon>
        <taxon>Rhodococcus</taxon>
    </lineage>
</organism>
<dbReference type="SUPFAM" id="SSF53383">
    <property type="entry name" value="PLP-dependent transferases"/>
    <property type="match status" value="1"/>
</dbReference>
<dbReference type="Pfam" id="PF00266">
    <property type="entry name" value="Aminotran_5"/>
    <property type="match status" value="1"/>
</dbReference>
<evidence type="ECO:0000313" key="3">
    <source>
        <dbReference type="Proteomes" id="UP001336020"/>
    </source>
</evidence>
<dbReference type="InterPro" id="IPR015421">
    <property type="entry name" value="PyrdxlP-dep_Trfase_major"/>
</dbReference>
<evidence type="ECO:0000259" key="1">
    <source>
        <dbReference type="Pfam" id="PF00266"/>
    </source>
</evidence>
<dbReference type="InterPro" id="IPR011340">
    <property type="entry name" value="Cys_dSase-rel"/>
</dbReference>
<name>A0ABU7LBG5_9NOCA</name>
<dbReference type="Gene3D" id="3.90.1150.10">
    <property type="entry name" value="Aspartate Aminotransferase, domain 1"/>
    <property type="match status" value="1"/>
</dbReference>
<evidence type="ECO:0000313" key="2">
    <source>
        <dbReference type="EMBL" id="MEE2058257.1"/>
    </source>
</evidence>
<dbReference type="Gene3D" id="3.40.640.10">
    <property type="entry name" value="Type I PLP-dependent aspartate aminotransferase-like (Major domain)"/>
    <property type="match status" value="1"/>
</dbReference>
<accession>A0ABU7LBG5</accession>
<sequence length="399" mass="42085">MAYDVARIRGLIPSLGDGWIHLDPQAGMQIPDAVSRTVSTAFRNAAGSAAGRHISNRRSAGILDAARTAIADVVGGDPSGVVLGPSRAVLLAWLAESLSPRLGLGTGMVLSRLDDEANVAPWLRVASRYGAQVRWAEVEIETCDMPAWQYEELITPTTRLVALSAASSVVGSAPDVRAVSDLIHDAGGLMVVDAAGAAPYAHLDMADLGADIVTVDAAAWGGPQIGALVFADPAHLDRVPAMSLDPHARGPERLEVGGHQYALLAGVTTSIDFLASLDDEATGSRRERLEISISSMQHYQDKLFERLLRQLDSLSGVMVLGRASSRVPTISFTIDGVPADKVATHLADRRIATVASTRGTSRLLDSLGVSDEGGAVSVGLAPYTTAFEIDQLVRELRNF</sequence>
<reference evidence="2 3" key="1">
    <citation type="submission" date="2023-07" db="EMBL/GenBank/DDBJ databases">
        <authorList>
            <person name="Girao M."/>
            <person name="Carvalho M.F."/>
        </authorList>
    </citation>
    <scope>NUCLEOTIDE SEQUENCE [LARGE SCALE GENOMIC DNA]</scope>
    <source>
        <strain evidence="2 3">YIM65754</strain>
    </source>
</reference>
<dbReference type="PANTHER" id="PTHR43586:SF21">
    <property type="entry name" value="PYRIDOXAL PHOSPHATE (PLP)-DEPENDENT ASPARTATE AMINOTRANSFERASE SUPERFAMILY"/>
    <property type="match status" value="1"/>
</dbReference>
<keyword evidence="3" id="KW-1185">Reference proteome</keyword>
<dbReference type="RefSeq" id="WP_330133477.1">
    <property type="nucleotide sequence ID" value="NZ_JAUTXY010000004.1"/>
</dbReference>
<dbReference type="InterPro" id="IPR000192">
    <property type="entry name" value="Aminotrans_V_dom"/>
</dbReference>
<feature type="domain" description="Aminotransferase class V" evidence="1">
    <location>
        <begin position="20"/>
        <end position="392"/>
    </location>
</feature>
<dbReference type="NCBIfam" id="TIGR01976">
    <property type="entry name" value="am_tr_V_VC1184"/>
    <property type="match status" value="1"/>
</dbReference>
<protein>
    <submittedName>
        <fullName evidence="2">Cysteine desulfurase-like protein</fullName>
    </submittedName>
</protein>
<proteinExistence type="predicted"/>
<gene>
    <name evidence="2" type="ORF">Q7514_12060</name>
</gene>
<dbReference type="PANTHER" id="PTHR43586">
    <property type="entry name" value="CYSTEINE DESULFURASE"/>
    <property type="match status" value="1"/>
</dbReference>
<dbReference type="InterPro" id="IPR015422">
    <property type="entry name" value="PyrdxlP-dep_Trfase_small"/>
</dbReference>
<dbReference type="InterPro" id="IPR015424">
    <property type="entry name" value="PyrdxlP-dep_Trfase"/>
</dbReference>
<dbReference type="EMBL" id="JAUTXY010000004">
    <property type="protein sequence ID" value="MEE2058257.1"/>
    <property type="molecule type" value="Genomic_DNA"/>
</dbReference>